<evidence type="ECO:0000256" key="3">
    <source>
        <dbReference type="ARBA" id="ARBA00023204"/>
    </source>
</evidence>
<dbReference type="AlphaFoldDB" id="A0A137P2R4"/>
<name>A0A137P2R4_CONC2</name>
<dbReference type="Proteomes" id="UP000070444">
    <property type="component" value="Unassembled WGS sequence"/>
</dbReference>
<gene>
    <name evidence="5" type="ORF">CONCODRAFT_86051</name>
</gene>
<dbReference type="InterPro" id="IPR005122">
    <property type="entry name" value="Uracil-DNA_glycosylase-like"/>
</dbReference>
<keyword evidence="1" id="KW-0227">DNA damage</keyword>
<keyword evidence="2" id="KW-0378">Hydrolase</keyword>
<dbReference type="Gene3D" id="3.40.470.10">
    <property type="entry name" value="Uracil-DNA glycosylase-like domain"/>
    <property type="match status" value="1"/>
</dbReference>
<keyword evidence="6" id="KW-1185">Reference proteome</keyword>
<accession>A0A137P2R4</accession>
<dbReference type="PANTHER" id="PTHR12159:SF9">
    <property type="entry name" value="G_T MISMATCH-SPECIFIC THYMINE DNA GLYCOSYLASE"/>
    <property type="match status" value="1"/>
</dbReference>
<evidence type="ECO:0000313" key="5">
    <source>
        <dbReference type="EMBL" id="KXN69194.1"/>
    </source>
</evidence>
<proteinExistence type="predicted"/>
<dbReference type="CDD" id="cd10028">
    <property type="entry name" value="UDG-F2_TDG_MUG"/>
    <property type="match status" value="1"/>
</dbReference>
<sequence length="165" mass="19180">MKILFINHNPDIFSSKKSRHFGNPANVFWDLLFKSGLISTELTCKDDKKLLEEYGFGFTYLCSRPTEWITELSKEELTEGVPILRQKIIDYKPQICCFLGLTTYKYFTGKPSIQRKTGFQTVTDAKLLDCKIFVTKSLNKLSTGCNYEEKLNQMKMLKKSIIMKY</sequence>
<evidence type="ECO:0000313" key="6">
    <source>
        <dbReference type="Proteomes" id="UP000070444"/>
    </source>
</evidence>
<dbReference type="STRING" id="796925.A0A137P2R4"/>
<protein>
    <submittedName>
        <fullName evidence="5">DNA glycosylase</fullName>
    </submittedName>
</protein>
<evidence type="ECO:0000256" key="2">
    <source>
        <dbReference type="ARBA" id="ARBA00022801"/>
    </source>
</evidence>
<keyword evidence="3" id="KW-0234">DNA repair</keyword>
<dbReference type="InterPro" id="IPR015637">
    <property type="entry name" value="MUG/TDG"/>
</dbReference>
<dbReference type="GO" id="GO:0006285">
    <property type="term" value="P:base-excision repair, AP site formation"/>
    <property type="evidence" value="ECO:0007669"/>
    <property type="project" value="InterPro"/>
</dbReference>
<dbReference type="GO" id="GO:0004844">
    <property type="term" value="F:uracil DNA N-glycosylase activity"/>
    <property type="evidence" value="ECO:0007669"/>
    <property type="project" value="TreeGrafter"/>
</dbReference>
<dbReference type="OrthoDB" id="565731at2759"/>
<reference evidence="5 6" key="1">
    <citation type="journal article" date="2015" name="Genome Biol. Evol.">
        <title>Phylogenomic analyses indicate that early fungi evolved digesting cell walls of algal ancestors of land plants.</title>
        <authorList>
            <person name="Chang Y."/>
            <person name="Wang S."/>
            <person name="Sekimoto S."/>
            <person name="Aerts A.L."/>
            <person name="Choi C."/>
            <person name="Clum A."/>
            <person name="LaButti K.M."/>
            <person name="Lindquist E.A."/>
            <person name="Yee Ngan C."/>
            <person name="Ohm R.A."/>
            <person name="Salamov A.A."/>
            <person name="Grigoriev I.V."/>
            <person name="Spatafora J.W."/>
            <person name="Berbee M.L."/>
        </authorList>
    </citation>
    <scope>NUCLEOTIDE SEQUENCE [LARGE SCALE GENOMIC DNA]</scope>
    <source>
        <strain evidence="5 6">NRRL 28638</strain>
    </source>
</reference>
<feature type="domain" description="Uracil-DNA glycosylase-like" evidence="4">
    <location>
        <begin position="2"/>
        <end position="142"/>
    </location>
</feature>
<dbReference type="PANTHER" id="PTHR12159">
    <property type="entry name" value="G/T AND G/U MISMATCH-SPECIFIC DNA GLYCOSYLASE"/>
    <property type="match status" value="1"/>
</dbReference>
<dbReference type="SUPFAM" id="SSF52141">
    <property type="entry name" value="Uracil-DNA glycosylase-like"/>
    <property type="match status" value="1"/>
</dbReference>
<dbReference type="Pfam" id="PF03167">
    <property type="entry name" value="UDG"/>
    <property type="match status" value="1"/>
</dbReference>
<organism evidence="5 6">
    <name type="scientific">Conidiobolus coronatus (strain ATCC 28846 / CBS 209.66 / NRRL 28638)</name>
    <name type="common">Delacroixia coronata</name>
    <dbReference type="NCBI Taxonomy" id="796925"/>
    <lineage>
        <taxon>Eukaryota</taxon>
        <taxon>Fungi</taxon>
        <taxon>Fungi incertae sedis</taxon>
        <taxon>Zoopagomycota</taxon>
        <taxon>Entomophthoromycotina</taxon>
        <taxon>Entomophthoromycetes</taxon>
        <taxon>Entomophthorales</taxon>
        <taxon>Ancylistaceae</taxon>
        <taxon>Conidiobolus</taxon>
    </lineage>
</organism>
<evidence type="ECO:0000256" key="1">
    <source>
        <dbReference type="ARBA" id="ARBA00022763"/>
    </source>
</evidence>
<dbReference type="EMBL" id="KQ964544">
    <property type="protein sequence ID" value="KXN69194.1"/>
    <property type="molecule type" value="Genomic_DNA"/>
</dbReference>
<evidence type="ECO:0000259" key="4">
    <source>
        <dbReference type="Pfam" id="PF03167"/>
    </source>
</evidence>
<dbReference type="InterPro" id="IPR036895">
    <property type="entry name" value="Uracil-DNA_glycosylase-like_sf"/>
</dbReference>
<dbReference type="GO" id="GO:0008263">
    <property type="term" value="F:pyrimidine-specific mismatch base pair DNA N-glycosylase activity"/>
    <property type="evidence" value="ECO:0007669"/>
    <property type="project" value="TreeGrafter"/>
</dbReference>